<evidence type="ECO:0000313" key="5">
    <source>
        <dbReference type="Proteomes" id="UP000681967"/>
    </source>
</evidence>
<name>A0A8S2YDF5_9BILA</name>
<reference evidence="1" key="1">
    <citation type="submission" date="2021-02" db="EMBL/GenBank/DDBJ databases">
        <authorList>
            <person name="Nowell W R."/>
        </authorList>
    </citation>
    <scope>NUCLEOTIDE SEQUENCE</scope>
</reference>
<dbReference type="Proteomes" id="UP000681967">
    <property type="component" value="Unassembled WGS sequence"/>
</dbReference>
<dbReference type="Proteomes" id="UP000681720">
    <property type="component" value="Unassembled WGS sequence"/>
</dbReference>
<organism evidence="1 5">
    <name type="scientific">Rotaria magnacalcarata</name>
    <dbReference type="NCBI Taxonomy" id="392030"/>
    <lineage>
        <taxon>Eukaryota</taxon>
        <taxon>Metazoa</taxon>
        <taxon>Spiralia</taxon>
        <taxon>Gnathifera</taxon>
        <taxon>Rotifera</taxon>
        <taxon>Eurotatoria</taxon>
        <taxon>Bdelloidea</taxon>
        <taxon>Philodinida</taxon>
        <taxon>Philodinidae</taxon>
        <taxon>Rotaria</taxon>
    </lineage>
</organism>
<evidence type="ECO:0000313" key="1">
    <source>
        <dbReference type="EMBL" id="CAF4543104.1"/>
    </source>
</evidence>
<protein>
    <submittedName>
        <fullName evidence="1">Uncharacterized protein</fullName>
    </submittedName>
</protein>
<dbReference type="EMBL" id="CAJOBJ010157507">
    <property type="protein sequence ID" value="CAF4832329.1"/>
    <property type="molecule type" value="Genomic_DNA"/>
</dbReference>
<dbReference type="EMBL" id="CAJOBH010129844">
    <property type="protein sequence ID" value="CAF4751847.1"/>
    <property type="molecule type" value="Genomic_DNA"/>
</dbReference>
<dbReference type="EMBL" id="CAJOBJ010147520">
    <property type="protein sequence ID" value="CAF4790812.1"/>
    <property type="molecule type" value="Genomic_DNA"/>
</dbReference>
<dbReference type="EMBL" id="CAJOBH010086409">
    <property type="protein sequence ID" value="CAF4543104.1"/>
    <property type="molecule type" value="Genomic_DNA"/>
</dbReference>
<gene>
    <name evidence="1" type="ORF">BYL167_LOCUS37788</name>
    <name evidence="2" type="ORF">BYL167_LOCUS46128</name>
    <name evidence="3" type="ORF">GIL414_LOCUS46742</name>
    <name evidence="4" type="ORF">GIL414_LOCUS48522</name>
</gene>
<evidence type="ECO:0000313" key="3">
    <source>
        <dbReference type="EMBL" id="CAF4790812.1"/>
    </source>
</evidence>
<sequence>MYKYLLGTVLEQVSAKIKDRELADLDEIKYKSILDDVLNRNTVHSIMHESIASEIRALIPKLEQ</sequence>
<dbReference type="AlphaFoldDB" id="A0A8S2YDF5"/>
<comment type="caution">
    <text evidence="1">The sequence shown here is derived from an EMBL/GenBank/DDBJ whole genome shotgun (WGS) entry which is preliminary data.</text>
</comment>
<evidence type="ECO:0000313" key="2">
    <source>
        <dbReference type="EMBL" id="CAF4751847.1"/>
    </source>
</evidence>
<evidence type="ECO:0000313" key="4">
    <source>
        <dbReference type="EMBL" id="CAF4832329.1"/>
    </source>
</evidence>
<proteinExistence type="predicted"/>
<feature type="non-terminal residue" evidence="1">
    <location>
        <position position="64"/>
    </location>
</feature>
<accession>A0A8S2YDF5</accession>